<evidence type="ECO:0000256" key="1">
    <source>
        <dbReference type="SAM" id="MobiDB-lite"/>
    </source>
</evidence>
<feature type="compositionally biased region" description="Polar residues" evidence="1">
    <location>
        <begin position="231"/>
        <end position="251"/>
    </location>
</feature>
<feature type="compositionally biased region" description="Polar residues" evidence="1">
    <location>
        <begin position="300"/>
        <end position="317"/>
    </location>
</feature>
<feature type="compositionally biased region" description="Basic residues" evidence="1">
    <location>
        <begin position="62"/>
        <end position="77"/>
    </location>
</feature>
<feature type="compositionally biased region" description="Polar residues" evidence="1">
    <location>
        <begin position="432"/>
        <end position="443"/>
    </location>
</feature>
<feature type="compositionally biased region" description="Acidic residues" evidence="1">
    <location>
        <begin position="39"/>
        <end position="49"/>
    </location>
</feature>
<protein>
    <submittedName>
        <fullName evidence="2">Uncharacterized protein</fullName>
    </submittedName>
</protein>
<feature type="region of interest" description="Disordered" evidence="1">
    <location>
        <begin position="1"/>
        <end position="336"/>
    </location>
</feature>
<feature type="compositionally biased region" description="Basic and acidic residues" evidence="1">
    <location>
        <begin position="683"/>
        <end position="699"/>
    </location>
</feature>
<name>A0AAD2FP96_9STRA</name>
<feature type="compositionally biased region" description="Basic and acidic residues" evidence="1">
    <location>
        <begin position="558"/>
        <end position="569"/>
    </location>
</feature>
<feature type="compositionally biased region" description="Polar residues" evidence="1">
    <location>
        <begin position="380"/>
        <end position="390"/>
    </location>
</feature>
<feature type="compositionally biased region" description="Acidic residues" evidence="1">
    <location>
        <begin position="409"/>
        <end position="419"/>
    </location>
</feature>
<feature type="region of interest" description="Disordered" evidence="1">
    <location>
        <begin position="466"/>
        <end position="808"/>
    </location>
</feature>
<sequence>MVNTEASNGLPAPAYVSDEDEELDDMEYFYPSSTKLSVPDDDDDDDDDGEKPQPPKTTNMEKKKKKKTTKPKKKKSKSSSGIVIDKSTDNVTGFLDLPSPVKKSDRRLSFPLQKADMEDEDDAVDSASAELRNKHSALHKDDDDDVDVDELFQVSTPSGSLRKSSSMDSPVGSNMSASQRRRAKIPNAPSESKNGKIYLTSPAIAAASRKSSNVPTPDALGYEDPDAAFQNDKSPIRQHSTNMNNHPPSRQRSSDGSRIRKQPMRRGSTTMDEDQPAVTRPPPVRRGSTMDAVQPPPPRSKSTVDATFTWQPRAPQQSSRRRSSMSSMKPSGGGDANALFYVDPFAKTSKKTQLEQGKKIEQERVTRRNSLPKAAMILDQQPNEVATPTATPKMRHSKSADFDKPFFGGDDDDPYDEEGNLIRRKAPRRRSVTNTPQRFNAVDSSAVTPEFNWDRTIRLENNMKEAMQIDPFEDTEEDLNTSDRLKGFPSEAKVMSKKGKKKKKGNLKDHLRKSSGSKGSKDGKEVASMGSKSSANTKSTAGSSDPAGDSLLSGIHTSDFKKNKPRMEALKGGGEGAEEKRVGRSVLTLGSPNDPRRRSKNRGKSTETPETPKQKKSLLDRHKSTSPRRGKKPKSGRLLSGSRGLSISNHSTDLSSDDDDELLLQNSPKRASEGSTKPRRTKEKSNRKFEPPNRTRSDAGPRAIRISMTGDVDLLGDPASKESSMRLLRSTSIDEDGESLDGEPNSSVLTAPRNADQEESQKRNSGGARRRRLSIGNTNKTQARTSKSPSPRKPTVAHRLMGRRNSLF</sequence>
<accession>A0AAD2FP96</accession>
<feature type="compositionally biased region" description="Polar residues" evidence="1">
    <location>
        <begin position="775"/>
        <end position="789"/>
    </location>
</feature>
<feature type="compositionally biased region" description="Polar residues" evidence="1">
    <location>
        <begin position="665"/>
        <end position="675"/>
    </location>
</feature>
<feature type="compositionally biased region" description="Basic and acidic residues" evidence="1">
    <location>
        <begin position="352"/>
        <end position="366"/>
    </location>
</feature>
<feature type="compositionally biased region" description="Basic residues" evidence="1">
    <location>
        <begin position="422"/>
        <end position="431"/>
    </location>
</feature>
<feature type="compositionally biased region" description="Polar residues" evidence="1">
    <location>
        <begin position="153"/>
        <end position="178"/>
    </location>
</feature>
<dbReference type="AlphaFoldDB" id="A0AAD2FP96"/>
<feature type="compositionally biased region" description="Basic and acidic residues" evidence="1">
    <location>
        <begin position="604"/>
        <end position="623"/>
    </location>
</feature>
<comment type="caution">
    <text evidence="2">The sequence shown here is derived from an EMBL/GenBank/DDBJ whole genome shotgun (WGS) entry which is preliminary data.</text>
</comment>
<feature type="compositionally biased region" description="Low complexity" evidence="1">
    <location>
        <begin position="636"/>
        <end position="646"/>
    </location>
</feature>
<keyword evidence="3" id="KW-1185">Reference proteome</keyword>
<feature type="compositionally biased region" description="Basic residues" evidence="1">
    <location>
        <begin position="624"/>
        <end position="635"/>
    </location>
</feature>
<feature type="compositionally biased region" description="Acidic residues" evidence="1">
    <location>
        <begin position="17"/>
        <end position="27"/>
    </location>
</feature>
<reference evidence="2" key="1">
    <citation type="submission" date="2023-08" db="EMBL/GenBank/DDBJ databases">
        <authorList>
            <person name="Audoor S."/>
            <person name="Bilcke G."/>
        </authorList>
    </citation>
    <scope>NUCLEOTIDE SEQUENCE</scope>
</reference>
<dbReference type="Proteomes" id="UP001295423">
    <property type="component" value="Unassembled WGS sequence"/>
</dbReference>
<feature type="region of interest" description="Disordered" evidence="1">
    <location>
        <begin position="349"/>
        <end position="443"/>
    </location>
</feature>
<organism evidence="2 3">
    <name type="scientific">Cylindrotheca closterium</name>
    <dbReference type="NCBI Taxonomy" id="2856"/>
    <lineage>
        <taxon>Eukaryota</taxon>
        <taxon>Sar</taxon>
        <taxon>Stramenopiles</taxon>
        <taxon>Ochrophyta</taxon>
        <taxon>Bacillariophyta</taxon>
        <taxon>Bacillariophyceae</taxon>
        <taxon>Bacillariophycidae</taxon>
        <taxon>Bacillariales</taxon>
        <taxon>Bacillariaceae</taxon>
        <taxon>Cylindrotheca</taxon>
    </lineage>
</organism>
<evidence type="ECO:0000313" key="3">
    <source>
        <dbReference type="Proteomes" id="UP001295423"/>
    </source>
</evidence>
<gene>
    <name evidence="2" type="ORF">CYCCA115_LOCUS11407</name>
</gene>
<dbReference type="EMBL" id="CAKOGP040001736">
    <property type="protein sequence ID" value="CAJ1947985.1"/>
    <property type="molecule type" value="Genomic_DNA"/>
</dbReference>
<feature type="compositionally biased region" description="Basic residues" evidence="1">
    <location>
        <begin position="495"/>
        <end position="515"/>
    </location>
</feature>
<feature type="compositionally biased region" description="Acidic residues" evidence="1">
    <location>
        <begin position="471"/>
        <end position="480"/>
    </location>
</feature>
<proteinExistence type="predicted"/>
<evidence type="ECO:0000313" key="2">
    <source>
        <dbReference type="EMBL" id="CAJ1947985.1"/>
    </source>
</evidence>
<feature type="compositionally biased region" description="Polar residues" evidence="1">
    <location>
        <begin position="530"/>
        <end position="543"/>
    </location>
</feature>